<reference evidence="1" key="1">
    <citation type="submission" date="2021-06" db="EMBL/GenBank/DDBJ databases">
        <authorList>
            <person name="Kallberg Y."/>
            <person name="Tangrot J."/>
            <person name="Rosling A."/>
        </authorList>
    </citation>
    <scope>NUCLEOTIDE SEQUENCE</scope>
    <source>
        <strain evidence="1">CL356</strain>
    </source>
</reference>
<proteinExistence type="predicted"/>
<evidence type="ECO:0000313" key="1">
    <source>
        <dbReference type="EMBL" id="CAG8774991.1"/>
    </source>
</evidence>
<gene>
    <name evidence="1" type="ORF">ACOLOM_LOCUS14039</name>
</gene>
<name>A0ACA9R341_9GLOM</name>
<keyword evidence="2" id="KW-1185">Reference proteome</keyword>
<protein>
    <submittedName>
        <fullName evidence="1">16069_t:CDS:1</fullName>
    </submittedName>
</protein>
<dbReference type="Proteomes" id="UP000789525">
    <property type="component" value="Unassembled WGS sequence"/>
</dbReference>
<evidence type="ECO:0000313" key="2">
    <source>
        <dbReference type="Proteomes" id="UP000789525"/>
    </source>
</evidence>
<feature type="non-terminal residue" evidence="1">
    <location>
        <position position="1"/>
    </location>
</feature>
<organism evidence="1 2">
    <name type="scientific">Acaulospora colombiana</name>
    <dbReference type="NCBI Taxonomy" id="27376"/>
    <lineage>
        <taxon>Eukaryota</taxon>
        <taxon>Fungi</taxon>
        <taxon>Fungi incertae sedis</taxon>
        <taxon>Mucoromycota</taxon>
        <taxon>Glomeromycotina</taxon>
        <taxon>Glomeromycetes</taxon>
        <taxon>Diversisporales</taxon>
        <taxon>Acaulosporaceae</taxon>
        <taxon>Acaulospora</taxon>
    </lineage>
</organism>
<accession>A0ACA9R341</accession>
<comment type="caution">
    <text evidence="1">The sequence shown here is derived from an EMBL/GenBank/DDBJ whole genome shotgun (WGS) entry which is preliminary data.</text>
</comment>
<sequence length="42" mass="4818">HFCDQCGGLIIKSHKKKEIEAAVKEHYQSKCELFNVPVSDEE</sequence>
<dbReference type="EMBL" id="CAJVPT010067444">
    <property type="protein sequence ID" value="CAG8774991.1"/>
    <property type="molecule type" value="Genomic_DNA"/>
</dbReference>